<sequence>MKFKCIVIFTVKDYNKNKEKDGYLPQNGTVINAFVGSNGMNCLAVGYVK</sequence>
<evidence type="ECO:0000313" key="2">
    <source>
        <dbReference type="EMBL" id="EOU20172.1"/>
    </source>
</evidence>
<keyword evidence="3" id="KW-1185">Reference proteome</keyword>
<protein>
    <submittedName>
        <fullName evidence="2">Uncharacterized protein</fullName>
    </submittedName>
</protein>
<gene>
    <name evidence="2" type="ORF">I570_02619</name>
    <name evidence="1" type="ORF">OMU_03312</name>
</gene>
<dbReference type="Proteomes" id="UP000014104">
    <property type="component" value="Unassembled WGS sequence"/>
</dbReference>
<accession>A0AAV3J2C3</accession>
<evidence type="ECO:0000313" key="1">
    <source>
        <dbReference type="EMBL" id="EOT42389.1"/>
    </source>
</evidence>
<dbReference type="RefSeq" id="WP_016181115.1">
    <property type="nucleotide sequence ID" value="NZ_KE136365.1"/>
</dbReference>
<reference evidence="2 4" key="2">
    <citation type="submission" date="2013-03" db="EMBL/GenBank/DDBJ databases">
        <title>The Genome Sequence of Enterococcus avium ATCC_14025 (PacBio/Illumina hybrid assembly).</title>
        <authorList>
            <consortium name="The Broad Institute Genomics Platform"/>
            <consortium name="The Broad Institute Genome Sequencing Center for Infectious Disease"/>
            <person name="Earl A."/>
            <person name="Russ C."/>
            <person name="Gilmore M."/>
            <person name="Surin D."/>
            <person name="Walker B."/>
            <person name="Young S."/>
            <person name="Zeng Q."/>
            <person name="Gargeya S."/>
            <person name="Fitzgerald M."/>
            <person name="Haas B."/>
            <person name="Abouelleil A."/>
            <person name="Allen A.W."/>
            <person name="Alvarado L."/>
            <person name="Arachchi H.M."/>
            <person name="Berlin A.M."/>
            <person name="Chapman S.B."/>
            <person name="Gainer-Dewar J."/>
            <person name="Goldberg J."/>
            <person name="Griggs A."/>
            <person name="Gujja S."/>
            <person name="Hansen M."/>
            <person name="Howarth C."/>
            <person name="Imamovic A."/>
            <person name="Ireland A."/>
            <person name="Larimer J."/>
            <person name="McCowan C."/>
            <person name="Murphy C."/>
            <person name="Pearson M."/>
            <person name="Poon T.W."/>
            <person name="Priest M."/>
            <person name="Roberts A."/>
            <person name="Saif S."/>
            <person name="Shea T."/>
            <person name="Sisk P."/>
            <person name="Sykes S."/>
            <person name="Wortman J."/>
            <person name="Nusbaum C."/>
            <person name="Birren B."/>
        </authorList>
    </citation>
    <scope>NUCLEOTIDE SEQUENCE [LARGE SCALE GENOMIC DNA]</scope>
    <source>
        <strain evidence="2 4">ATCC 14025</strain>
    </source>
</reference>
<comment type="caution">
    <text evidence="2">The sequence shown here is derived from an EMBL/GenBank/DDBJ whole genome shotgun (WGS) entry which is preliminary data.</text>
</comment>
<organism evidence="2 4">
    <name type="scientific">Enterococcus avium ATCC 14025</name>
    <dbReference type="NCBI Taxonomy" id="1140002"/>
    <lineage>
        <taxon>Bacteria</taxon>
        <taxon>Bacillati</taxon>
        <taxon>Bacillota</taxon>
        <taxon>Bacilli</taxon>
        <taxon>Lactobacillales</taxon>
        <taxon>Enterococcaceae</taxon>
        <taxon>Enterococcus</taxon>
    </lineage>
</organism>
<dbReference type="EMBL" id="ASWL01000004">
    <property type="protein sequence ID" value="EOU20172.1"/>
    <property type="molecule type" value="Genomic_DNA"/>
</dbReference>
<proteinExistence type="predicted"/>
<dbReference type="AlphaFoldDB" id="A0AAV3J2C3"/>
<evidence type="ECO:0000313" key="4">
    <source>
        <dbReference type="Proteomes" id="UP000014107"/>
    </source>
</evidence>
<dbReference type="Proteomes" id="UP000014107">
    <property type="component" value="Unassembled WGS sequence"/>
</dbReference>
<name>A0AAV3J2C3_ENTAV</name>
<dbReference type="GeneID" id="69571320"/>
<dbReference type="EMBL" id="AHYV01000032">
    <property type="protein sequence ID" value="EOT42389.1"/>
    <property type="molecule type" value="Genomic_DNA"/>
</dbReference>
<evidence type="ECO:0000313" key="3">
    <source>
        <dbReference type="Proteomes" id="UP000014104"/>
    </source>
</evidence>
<reference evidence="1 3" key="1">
    <citation type="submission" date="2013-03" db="EMBL/GenBank/DDBJ databases">
        <title>The Genome Sequence of Enterococcus avium ATCC_14025 (Illumina only assembly).</title>
        <authorList>
            <consortium name="The Broad Institute Genomics Platform"/>
            <consortium name="The Broad Institute Genome Sequencing Center for Infectious Disease"/>
            <person name="Earl A."/>
            <person name="Russ C."/>
            <person name="Gilmore M."/>
            <person name="Surin D."/>
            <person name="Walker B."/>
            <person name="Young S."/>
            <person name="Zeng Q."/>
            <person name="Gargeya S."/>
            <person name="Fitzgerald M."/>
            <person name="Haas B."/>
            <person name="Abouelleil A."/>
            <person name="Allen A.W."/>
            <person name="Alvarado L."/>
            <person name="Arachchi H.M."/>
            <person name="Berlin A.M."/>
            <person name="Chapman S.B."/>
            <person name="Gainer-Dewar J."/>
            <person name="Goldberg J."/>
            <person name="Griggs A."/>
            <person name="Gujja S."/>
            <person name="Hansen M."/>
            <person name="Howarth C."/>
            <person name="Imamovic A."/>
            <person name="Ireland A."/>
            <person name="Larimer J."/>
            <person name="McCowan C."/>
            <person name="Murphy C."/>
            <person name="Pearson M."/>
            <person name="Poon T.W."/>
            <person name="Priest M."/>
            <person name="Roberts A."/>
            <person name="Saif S."/>
            <person name="Shea T."/>
            <person name="Sisk P."/>
            <person name="Sykes S."/>
            <person name="Wortman J."/>
            <person name="Nusbaum C."/>
            <person name="Birren B."/>
        </authorList>
    </citation>
    <scope>NUCLEOTIDE SEQUENCE [LARGE SCALE GENOMIC DNA]</scope>
    <source>
        <strain evidence="1 3">ATCC 14025</strain>
    </source>
</reference>